<organism evidence="6 8">
    <name type="scientific">Plasmodiophora brassicae</name>
    <name type="common">Clubroot disease agent</name>
    <dbReference type="NCBI Taxonomy" id="37360"/>
    <lineage>
        <taxon>Eukaryota</taxon>
        <taxon>Sar</taxon>
        <taxon>Rhizaria</taxon>
        <taxon>Endomyxa</taxon>
        <taxon>Phytomyxea</taxon>
        <taxon>Plasmodiophorida</taxon>
        <taxon>Plasmodiophoridae</taxon>
        <taxon>Plasmodiophora</taxon>
    </lineage>
</organism>
<feature type="domain" description="Cyclin-like" evidence="5">
    <location>
        <begin position="105"/>
        <end position="190"/>
    </location>
</feature>
<keyword evidence="3" id="KW-0131">Cell cycle</keyword>
<dbReference type="Proteomes" id="UP000039324">
    <property type="component" value="Unassembled WGS sequence"/>
</dbReference>
<dbReference type="Proteomes" id="UP000290189">
    <property type="component" value="Unassembled WGS sequence"/>
</dbReference>
<dbReference type="CDD" id="cd20520">
    <property type="entry name" value="CYCLIN_CCNE_rpt2"/>
    <property type="match status" value="1"/>
</dbReference>
<dbReference type="Gene3D" id="1.10.472.10">
    <property type="entry name" value="Cyclin-like"/>
    <property type="match status" value="2"/>
</dbReference>
<keyword evidence="2 4" id="KW-0195">Cyclin</keyword>
<dbReference type="GO" id="GO:0051301">
    <property type="term" value="P:cell division"/>
    <property type="evidence" value="ECO:0007669"/>
    <property type="project" value="UniProtKB-KW"/>
</dbReference>
<dbReference type="EMBL" id="CDSF01000125">
    <property type="protein sequence ID" value="CEP02368.1"/>
    <property type="molecule type" value="Genomic_DNA"/>
</dbReference>
<dbReference type="InterPro" id="IPR036915">
    <property type="entry name" value="Cyclin-like_sf"/>
</dbReference>
<keyword evidence="8" id="KW-1185">Reference proteome</keyword>
<reference evidence="6 8" key="1">
    <citation type="submission" date="2015-02" db="EMBL/GenBank/DDBJ databases">
        <authorList>
            <person name="Chooi Y.-H."/>
        </authorList>
    </citation>
    <scope>NUCLEOTIDE SEQUENCE [LARGE SCALE GENOMIC DNA]</scope>
    <source>
        <strain evidence="6">E3</strain>
    </source>
</reference>
<accession>A0A0G4J408</accession>
<sequence length="336" mass="37719">MSRRAKRNRDAAADAAGDLSRRHRVQANAVAVGKVLLCRELDDGAGACMTRWIEPDVCRGALLDTTTTMIERMRTRQSTYDTNLNPNYLTGHPCLRPKMRSIVVDWMQQVCQEYGLSRETCHLATNYFDRYVCGQLATPPTRLQLVAVTALLIASKLEDVNVPTVADFAYTCAGSYAAAEILRTELDMVKALGWMLRPHSPSTWARLFLLRGIDQATPGSKPGRDLLRSDRFVRVMEVIDAARLYVKSLQYSPYVLAASVLFHVFDGYADLIGLATGMDRAQCAECMEWIALLDDCIPRVGLHSILDRGYRPPDMHVRQVYNPHALQVCLDDTRHN</sequence>
<dbReference type="InterPro" id="IPR013763">
    <property type="entry name" value="Cyclin-like_dom"/>
</dbReference>
<evidence type="ECO:0000313" key="8">
    <source>
        <dbReference type="Proteomes" id="UP000039324"/>
    </source>
</evidence>
<dbReference type="STRING" id="37360.A0A0G4J408"/>
<evidence type="ECO:0000313" key="7">
    <source>
        <dbReference type="EMBL" id="SPQ99000.1"/>
    </source>
</evidence>
<dbReference type="OrthoDB" id="5590282at2759"/>
<dbReference type="InterPro" id="IPR006671">
    <property type="entry name" value="Cyclin_N"/>
</dbReference>
<dbReference type="PANTHER" id="PTHR10177">
    <property type="entry name" value="CYCLINS"/>
    <property type="match status" value="1"/>
</dbReference>
<keyword evidence="1" id="KW-0132">Cell division</keyword>
<dbReference type="Pfam" id="PF00134">
    <property type="entry name" value="Cyclin_N"/>
    <property type="match status" value="1"/>
</dbReference>
<dbReference type="FunFam" id="1.10.472.10:FF:000001">
    <property type="entry name" value="G2/mitotic-specific cyclin"/>
    <property type="match status" value="1"/>
</dbReference>
<evidence type="ECO:0000259" key="5">
    <source>
        <dbReference type="SMART" id="SM00385"/>
    </source>
</evidence>
<dbReference type="InterPro" id="IPR039361">
    <property type="entry name" value="Cyclin"/>
</dbReference>
<geneLocation type="mitochondrion" evidence="7"/>
<reference evidence="7 9" key="2">
    <citation type="submission" date="2018-03" db="EMBL/GenBank/DDBJ databases">
        <authorList>
            <person name="Fogelqvist J."/>
        </authorList>
    </citation>
    <scope>NUCLEOTIDE SEQUENCE [LARGE SCALE GENOMIC DNA]</scope>
</reference>
<comment type="similarity">
    <text evidence="4">Belongs to the cyclin family.</text>
</comment>
<evidence type="ECO:0000313" key="6">
    <source>
        <dbReference type="EMBL" id="CEP02368.1"/>
    </source>
</evidence>
<keyword evidence="7" id="KW-0496">Mitochondrion</keyword>
<dbReference type="SMART" id="SM00385">
    <property type="entry name" value="CYCLIN"/>
    <property type="match status" value="1"/>
</dbReference>
<evidence type="ECO:0000256" key="1">
    <source>
        <dbReference type="ARBA" id="ARBA00022618"/>
    </source>
</evidence>
<proteinExistence type="inferred from homology"/>
<evidence type="ECO:0000313" key="9">
    <source>
        <dbReference type="Proteomes" id="UP000290189"/>
    </source>
</evidence>
<gene>
    <name evidence="6" type="ORF">PBRA_008952</name>
    <name evidence="7" type="ORF">PLBR_LOCUS6215</name>
</gene>
<evidence type="ECO:0000256" key="2">
    <source>
        <dbReference type="ARBA" id="ARBA00023127"/>
    </source>
</evidence>
<evidence type="ECO:0000256" key="3">
    <source>
        <dbReference type="ARBA" id="ARBA00023306"/>
    </source>
</evidence>
<evidence type="ECO:0000256" key="4">
    <source>
        <dbReference type="RuleBase" id="RU000383"/>
    </source>
</evidence>
<dbReference type="AlphaFoldDB" id="A0A0G4J408"/>
<protein>
    <recommendedName>
        <fullName evidence="5">Cyclin-like domain-containing protein</fullName>
    </recommendedName>
</protein>
<dbReference type="SUPFAM" id="SSF47954">
    <property type="entry name" value="Cyclin-like"/>
    <property type="match status" value="2"/>
</dbReference>
<name>A0A0G4J408_PLABS</name>
<dbReference type="EMBL" id="OVEO01000011">
    <property type="protein sequence ID" value="SPQ99000.1"/>
    <property type="molecule type" value="Genomic_DNA"/>
</dbReference>